<dbReference type="PANTHER" id="PTHR28612:SF1">
    <property type="entry name" value="SERINE PALMITOYLTRANSFERASE SMALL SUBUNIT B"/>
    <property type="match status" value="1"/>
</dbReference>
<dbReference type="InterPro" id="IPR024512">
    <property type="entry name" value="Ser_palmitoyltrfase_ssu-like"/>
</dbReference>
<evidence type="ECO:0000256" key="2">
    <source>
        <dbReference type="ARBA" id="ARBA00005189"/>
    </source>
</evidence>
<comment type="pathway">
    <text evidence="2">Lipid metabolism.</text>
</comment>
<evidence type="ECO:0000256" key="8">
    <source>
        <dbReference type="ARBA" id="ARBA00023136"/>
    </source>
</evidence>
<dbReference type="GO" id="GO:0006665">
    <property type="term" value="P:sphingolipid metabolic process"/>
    <property type="evidence" value="ECO:0007669"/>
    <property type="project" value="UniProtKB-KW"/>
</dbReference>
<evidence type="ECO:0000256" key="10">
    <source>
        <dbReference type="ARBA" id="ARBA00041140"/>
    </source>
</evidence>
<evidence type="ECO:0000256" key="12">
    <source>
        <dbReference type="ARBA" id="ARBA00042334"/>
    </source>
</evidence>
<organism evidence="16 17">
    <name type="scientific">Drosophila lebanonensis</name>
    <name type="common">Fruit fly</name>
    <name type="synonym">Scaptodrosophila lebanonensis</name>
    <dbReference type="NCBI Taxonomy" id="7225"/>
    <lineage>
        <taxon>Eukaryota</taxon>
        <taxon>Metazoa</taxon>
        <taxon>Ecdysozoa</taxon>
        <taxon>Arthropoda</taxon>
        <taxon>Hexapoda</taxon>
        <taxon>Insecta</taxon>
        <taxon>Pterygota</taxon>
        <taxon>Neoptera</taxon>
        <taxon>Endopterygota</taxon>
        <taxon>Diptera</taxon>
        <taxon>Brachycera</taxon>
        <taxon>Muscomorpha</taxon>
        <taxon>Ephydroidea</taxon>
        <taxon>Drosophilidae</taxon>
        <taxon>Scaptodrosophila</taxon>
    </lineage>
</organism>
<gene>
    <name evidence="17" type="primary">LOC115634179</name>
</gene>
<sequence length="97" mass="11309">MDDNKRKPTAYEKFIRSLQRLYFVYELNTQISICEPWEKVFCNLLLCSCLCLILYASFAYVPSYCLLLFQFLVPGTASNTSSYTSADKFFSAESFYK</sequence>
<evidence type="ECO:0000256" key="7">
    <source>
        <dbReference type="ARBA" id="ARBA00023098"/>
    </source>
</evidence>
<evidence type="ECO:0000256" key="11">
    <source>
        <dbReference type="ARBA" id="ARBA00041982"/>
    </source>
</evidence>
<keyword evidence="16" id="KW-1185">Reference proteome</keyword>
<evidence type="ECO:0000256" key="5">
    <source>
        <dbReference type="ARBA" id="ARBA00022919"/>
    </source>
</evidence>
<dbReference type="OrthoDB" id="202672at2759"/>
<dbReference type="AlphaFoldDB" id="A0A6J2UJE9"/>
<accession>A0A6J2UJE9</accession>
<dbReference type="RefSeq" id="XP_030387628.1">
    <property type="nucleotide sequence ID" value="XM_030531768.1"/>
</dbReference>
<reference evidence="17" key="1">
    <citation type="submission" date="2025-08" db="UniProtKB">
        <authorList>
            <consortium name="RefSeq"/>
        </authorList>
    </citation>
    <scope>IDENTIFICATION</scope>
    <source>
        <strain evidence="17">11010-0011.00</strain>
        <tissue evidence="17">Whole body</tissue>
    </source>
</reference>
<dbReference type="Pfam" id="PF11779">
    <property type="entry name" value="SPT_ssu-like"/>
    <property type="match status" value="1"/>
</dbReference>
<evidence type="ECO:0000256" key="6">
    <source>
        <dbReference type="ARBA" id="ARBA00022989"/>
    </source>
</evidence>
<dbReference type="GeneID" id="115634179"/>
<evidence type="ECO:0000256" key="9">
    <source>
        <dbReference type="ARBA" id="ARBA00038059"/>
    </source>
</evidence>
<keyword evidence="8 15" id="KW-0472">Membrane</keyword>
<feature type="transmembrane region" description="Helical" evidence="15">
    <location>
        <begin position="40"/>
        <end position="61"/>
    </location>
</feature>
<evidence type="ECO:0000256" key="13">
    <source>
        <dbReference type="ARBA" id="ARBA00045772"/>
    </source>
</evidence>
<evidence type="ECO:0000256" key="3">
    <source>
        <dbReference type="ARBA" id="ARBA00022692"/>
    </source>
</evidence>
<keyword evidence="5" id="KW-0746">Sphingolipid metabolism</keyword>
<keyword evidence="7" id="KW-0443">Lipid metabolism</keyword>
<comment type="subunit">
    <text evidence="14">Component of the serine palmitoyltransferase (SPT) complex, which is composed of SPTLC1, SPTLC2 or SPTLC3 and SPTSSA or SPTSSB. The heterodimer consisting of SPTLC1 and SPTLC2/SPTLC3 forms the catalytic core of the enzyme, while SPTSSA or SPTSSB subunits determine substrate specificity. SPT also interacts with ORMDL proteins, especially ORMDL3, which negatively regulate SPT activity in the presence of ceramides.</text>
</comment>
<evidence type="ECO:0000256" key="14">
    <source>
        <dbReference type="ARBA" id="ARBA00046416"/>
    </source>
</evidence>
<proteinExistence type="inferred from homology"/>
<evidence type="ECO:0000256" key="15">
    <source>
        <dbReference type="SAM" id="Phobius"/>
    </source>
</evidence>
<dbReference type="GO" id="GO:0005789">
    <property type="term" value="C:endoplasmic reticulum membrane"/>
    <property type="evidence" value="ECO:0007669"/>
    <property type="project" value="UniProtKB-SubCell"/>
</dbReference>
<protein>
    <recommendedName>
        <fullName evidence="10">Serine palmitoyltransferase small subunit B</fullName>
    </recommendedName>
    <alternativeName>
        <fullName evidence="12">Protein ADMP</fullName>
    </alternativeName>
    <alternativeName>
        <fullName evidence="11">Small subunit of serine palmitoyltransferase B</fullName>
    </alternativeName>
</protein>
<keyword evidence="3 15" id="KW-0812">Transmembrane</keyword>
<keyword evidence="6 15" id="KW-1133">Transmembrane helix</keyword>
<dbReference type="Proteomes" id="UP000504634">
    <property type="component" value="Unplaced"/>
</dbReference>
<evidence type="ECO:0000256" key="4">
    <source>
        <dbReference type="ARBA" id="ARBA00022824"/>
    </source>
</evidence>
<dbReference type="PANTHER" id="PTHR28612">
    <property type="entry name" value="SERINE PALMITOYLTRANSFERASE SMALL SUBUNIT B"/>
    <property type="match status" value="1"/>
</dbReference>
<evidence type="ECO:0000313" key="17">
    <source>
        <dbReference type="RefSeq" id="XP_030387628.1"/>
    </source>
</evidence>
<comment type="function">
    <text evidence="13">Component of the serine palmitoyltransferase multisubunit enzyme (SPT) that catalyzes the initial and rate-limiting step in sphingolipid biosynthesis by condensing L-serine and activated acyl-CoA (most commonly palmitoyl-CoA) to form long-chain bases. The SPT complex is composed of SPTLC1, SPTLC2 or SPTLC3 and SPTSSA or SPTSSB. Within this complex, the heterodimer consisting of SPTLC1 and SPTLC2/SPTLC3 forms the catalytic core. Within the SPT complex, SPTSSB stimulates the catalytic activity and plays a role in substrate specificity. SPT complexes with this subunit showing a preference for longer acyl-CoAs. The SPTLC1-SPTLC2-SPTSSB complex shows a strong preference for C18-CoA substrate, while the SPTLC1-SPTLC3-SPTSSB isozyme displays an ability to use a broader range of acyl-CoAs, without apparent preference.</text>
</comment>
<evidence type="ECO:0000313" key="16">
    <source>
        <dbReference type="Proteomes" id="UP000504634"/>
    </source>
</evidence>
<comment type="subcellular location">
    <subcellularLocation>
        <location evidence="1">Endoplasmic reticulum membrane</location>
        <topology evidence="1">Multi-pass membrane protein</topology>
    </subcellularLocation>
</comment>
<keyword evidence="4" id="KW-0256">Endoplasmic reticulum</keyword>
<comment type="similarity">
    <text evidence="9">Belongs to the SPTSS family. SPTSSB subfamily.</text>
</comment>
<evidence type="ECO:0000256" key="1">
    <source>
        <dbReference type="ARBA" id="ARBA00004477"/>
    </source>
</evidence>
<name>A0A6J2UJE9_DROLE</name>